<name>A0ABW2ZKE7_9SPHI</name>
<proteinExistence type="predicted"/>
<accession>A0ABW2ZKE7</accession>
<feature type="chain" id="PRO_5046164919" description="Adhesin domain-containing protein" evidence="1">
    <location>
        <begin position="27"/>
        <end position="462"/>
    </location>
</feature>
<reference evidence="3" key="1">
    <citation type="journal article" date="2019" name="Int. J. Syst. Evol. Microbiol.">
        <title>The Global Catalogue of Microorganisms (GCM) 10K type strain sequencing project: providing services to taxonomists for standard genome sequencing and annotation.</title>
        <authorList>
            <consortium name="The Broad Institute Genomics Platform"/>
            <consortium name="The Broad Institute Genome Sequencing Center for Infectious Disease"/>
            <person name="Wu L."/>
            <person name="Ma J."/>
        </authorList>
    </citation>
    <scope>NUCLEOTIDE SEQUENCE [LARGE SCALE GENOMIC DNA]</scope>
    <source>
        <strain evidence="3">CCUG 60742</strain>
    </source>
</reference>
<comment type="caution">
    <text evidence="2">The sequence shown here is derived from an EMBL/GenBank/DDBJ whole genome shotgun (WGS) entry which is preliminary data.</text>
</comment>
<dbReference type="Proteomes" id="UP001597073">
    <property type="component" value="Unassembled WGS sequence"/>
</dbReference>
<protein>
    <recommendedName>
        <fullName evidence="4">Adhesin domain-containing protein</fullName>
    </recommendedName>
</protein>
<sequence>MKLKIKIFNGLLTAIAVVAIGTAAFAQETPVQPPAPPQAPEVTTPKFDRKNFNKKIADLKVKMRDLKIKMKQKSFKADKDMAFAFKDFDKNFGESFKGFDKTFKESFKDFDKNFSANFKDFGKNFAGSFKEMAPDFSESFKNFNDISYNSDNYKEKLANGQVTEKVKNYSKSYSADANDVLQISNSFGKVVVNTWAKKEFKVDVQMKFGADDEEYVNNMINNSSISDSKVGSVVSFKTNLARNNGSNGDNHMEVNYTVYMPAGNAIDITNRYEDIVLPNLSGKVTIRLNFGNLIAQQLTNTQNDIQIKYTQDKTSSIAILNGGKFRVAYGKMKIGVLNNVEGDVSFSSVNVDKLKNSSIFRVKYGDGISISTIDKSVKDLSINASYTKVKVDFKGADNYNFDVVTKLGSFNYNDDNIKVTAKTPSVEDRGWSSTKIYKGYIGKNNSDGKIAINSSYTEVRFN</sequence>
<keyword evidence="3" id="KW-1185">Reference proteome</keyword>
<keyword evidence="1" id="KW-0732">Signal</keyword>
<feature type="signal peptide" evidence="1">
    <location>
        <begin position="1"/>
        <end position="26"/>
    </location>
</feature>
<evidence type="ECO:0008006" key="4">
    <source>
        <dbReference type="Google" id="ProtNLM"/>
    </source>
</evidence>
<evidence type="ECO:0000256" key="1">
    <source>
        <dbReference type="SAM" id="SignalP"/>
    </source>
</evidence>
<evidence type="ECO:0000313" key="2">
    <source>
        <dbReference type="EMBL" id="MFD0766639.1"/>
    </source>
</evidence>
<evidence type="ECO:0000313" key="3">
    <source>
        <dbReference type="Proteomes" id="UP001597073"/>
    </source>
</evidence>
<organism evidence="2 3">
    <name type="scientific">Mucilaginibacter lutimaris</name>
    <dbReference type="NCBI Taxonomy" id="931629"/>
    <lineage>
        <taxon>Bacteria</taxon>
        <taxon>Pseudomonadati</taxon>
        <taxon>Bacteroidota</taxon>
        <taxon>Sphingobacteriia</taxon>
        <taxon>Sphingobacteriales</taxon>
        <taxon>Sphingobacteriaceae</taxon>
        <taxon>Mucilaginibacter</taxon>
    </lineage>
</organism>
<gene>
    <name evidence="2" type="ORF">ACFQZI_17390</name>
</gene>
<dbReference type="RefSeq" id="WP_377144748.1">
    <property type="nucleotide sequence ID" value="NZ_JBHTIA010000012.1"/>
</dbReference>
<dbReference type="EMBL" id="JBHTIA010000012">
    <property type="protein sequence ID" value="MFD0766639.1"/>
    <property type="molecule type" value="Genomic_DNA"/>
</dbReference>